<name>A0A0B7MXT3_9FUNG</name>
<gene>
    <name evidence="2" type="primary">PARPA_01404.1 scaffold 1359</name>
</gene>
<accession>A0A0B7MXT3</accession>
<dbReference type="Proteomes" id="UP000054107">
    <property type="component" value="Unassembled WGS sequence"/>
</dbReference>
<evidence type="ECO:0000313" key="2">
    <source>
        <dbReference type="EMBL" id="CEP08095.1"/>
    </source>
</evidence>
<organism evidence="2 3">
    <name type="scientific">Parasitella parasitica</name>
    <dbReference type="NCBI Taxonomy" id="35722"/>
    <lineage>
        <taxon>Eukaryota</taxon>
        <taxon>Fungi</taxon>
        <taxon>Fungi incertae sedis</taxon>
        <taxon>Mucoromycota</taxon>
        <taxon>Mucoromycotina</taxon>
        <taxon>Mucoromycetes</taxon>
        <taxon>Mucorales</taxon>
        <taxon>Mucorineae</taxon>
        <taxon>Mucoraceae</taxon>
        <taxon>Parasitella</taxon>
    </lineage>
</organism>
<keyword evidence="1" id="KW-0732">Signal</keyword>
<feature type="chain" id="PRO_5002120111" evidence="1">
    <location>
        <begin position="23"/>
        <end position="265"/>
    </location>
</feature>
<sequence length="265" mass="30001">MLHFKRCWLILVSLVLPSTIIALPYNNDRQQVHHVDVNQFSQFFSSHLLFDHLDGTLAVLSKRISLHFQSLIQVTVQPLDGAVNDEFEVDIDLLKGQLQGAVGSFIEDSLPTIWNTRSNVIDRTSLSLFIEKTTSDYCTITIDNTLLNTCIQKNAKEIANRVDQYIQSHVKRILPLIVTEDLPPLFQTTQSHVNGILAHFNHYLLKSKGRKPSIQANNVIAIQQNLENSVELTSYLEMAVNLHHQSLENASHASLQKFISLARVN</sequence>
<reference evidence="2 3" key="1">
    <citation type="submission" date="2014-09" db="EMBL/GenBank/DDBJ databases">
        <authorList>
            <person name="Ellenberger Sabrina"/>
        </authorList>
    </citation>
    <scope>NUCLEOTIDE SEQUENCE [LARGE SCALE GENOMIC DNA]</scope>
    <source>
        <strain evidence="2 3">CBS 412.66</strain>
    </source>
</reference>
<dbReference type="EMBL" id="LN719426">
    <property type="protein sequence ID" value="CEP08095.1"/>
    <property type="molecule type" value="Genomic_DNA"/>
</dbReference>
<feature type="signal peptide" evidence="1">
    <location>
        <begin position="1"/>
        <end position="22"/>
    </location>
</feature>
<evidence type="ECO:0000256" key="1">
    <source>
        <dbReference type="SAM" id="SignalP"/>
    </source>
</evidence>
<dbReference type="OrthoDB" id="2265959at2759"/>
<dbReference type="AlphaFoldDB" id="A0A0B7MXT3"/>
<proteinExistence type="predicted"/>
<keyword evidence="3" id="KW-1185">Reference proteome</keyword>
<protein>
    <submittedName>
        <fullName evidence="2">Uncharacterized protein</fullName>
    </submittedName>
</protein>
<evidence type="ECO:0000313" key="3">
    <source>
        <dbReference type="Proteomes" id="UP000054107"/>
    </source>
</evidence>